<comment type="caution">
    <text evidence="1">The sequence shown here is derived from an EMBL/GenBank/DDBJ whole genome shotgun (WGS) entry which is preliminary data.</text>
</comment>
<dbReference type="AlphaFoldDB" id="A0A4C1X7P6"/>
<evidence type="ECO:0000313" key="1">
    <source>
        <dbReference type="EMBL" id="GBP58364.1"/>
    </source>
</evidence>
<protein>
    <submittedName>
        <fullName evidence="1">Uncharacterized protein</fullName>
    </submittedName>
</protein>
<dbReference type="Proteomes" id="UP000299102">
    <property type="component" value="Unassembled WGS sequence"/>
</dbReference>
<gene>
    <name evidence="1" type="ORF">EVAR_40933_1</name>
</gene>
<name>A0A4C1X7P6_EUMVA</name>
<proteinExistence type="predicted"/>
<dbReference type="EMBL" id="BGZK01000733">
    <property type="protein sequence ID" value="GBP58364.1"/>
    <property type="molecule type" value="Genomic_DNA"/>
</dbReference>
<organism evidence="1 2">
    <name type="scientific">Eumeta variegata</name>
    <name type="common">Bagworm moth</name>
    <name type="synonym">Eumeta japonica</name>
    <dbReference type="NCBI Taxonomy" id="151549"/>
    <lineage>
        <taxon>Eukaryota</taxon>
        <taxon>Metazoa</taxon>
        <taxon>Ecdysozoa</taxon>
        <taxon>Arthropoda</taxon>
        <taxon>Hexapoda</taxon>
        <taxon>Insecta</taxon>
        <taxon>Pterygota</taxon>
        <taxon>Neoptera</taxon>
        <taxon>Endopterygota</taxon>
        <taxon>Lepidoptera</taxon>
        <taxon>Glossata</taxon>
        <taxon>Ditrysia</taxon>
        <taxon>Tineoidea</taxon>
        <taxon>Psychidae</taxon>
        <taxon>Oiketicinae</taxon>
        <taxon>Eumeta</taxon>
    </lineage>
</organism>
<keyword evidence="2" id="KW-1185">Reference proteome</keyword>
<reference evidence="1 2" key="1">
    <citation type="journal article" date="2019" name="Commun. Biol.">
        <title>The bagworm genome reveals a unique fibroin gene that provides high tensile strength.</title>
        <authorList>
            <person name="Kono N."/>
            <person name="Nakamura H."/>
            <person name="Ohtoshi R."/>
            <person name="Tomita M."/>
            <person name="Numata K."/>
            <person name="Arakawa K."/>
        </authorList>
    </citation>
    <scope>NUCLEOTIDE SEQUENCE [LARGE SCALE GENOMIC DNA]</scope>
</reference>
<evidence type="ECO:0000313" key="2">
    <source>
        <dbReference type="Proteomes" id="UP000299102"/>
    </source>
</evidence>
<sequence length="137" mass="15322">MNTRIIHSGAGADGGESARMMLIYTVNQVSEVIFMVIRSGTADAPPSSKRWSFNERSKLLGYSRDAHLKIPHDFRATYFKGFPEVEIQERRTSVLRNVRRAPPAPAPGDAGRLRDLRLGPGVSLRSRVGVSRRKLEF</sequence>
<accession>A0A4C1X7P6</accession>